<keyword evidence="13 14" id="KW-0440">LIM domain</keyword>
<dbReference type="Gene3D" id="1.10.510.10">
    <property type="entry name" value="Transferase(Phosphotransferase) domain 1"/>
    <property type="match status" value="1"/>
</dbReference>
<dbReference type="Gene3D" id="3.30.200.20">
    <property type="entry name" value="Phosphorylase Kinase, domain 1"/>
    <property type="match status" value="1"/>
</dbReference>
<dbReference type="EC" id="2.7.11.1" evidence="3"/>
<evidence type="ECO:0000256" key="12">
    <source>
        <dbReference type="ARBA" id="ARBA00022840"/>
    </source>
</evidence>
<evidence type="ECO:0000313" key="22">
    <source>
        <dbReference type="RefSeq" id="XP_055861941.1"/>
    </source>
</evidence>
<dbReference type="CDD" id="cd09365">
    <property type="entry name" value="LIM2_LIMK"/>
    <property type="match status" value="1"/>
</dbReference>
<dbReference type="Pfam" id="PF00412">
    <property type="entry name" value="LIM"/>
    <property type="match status" value="1"/>
</dbReference>
<feature type="domain" description="PDZ" evidence="19">
    <location>
        <begin position="236"/>
        <end position="283"/>
    </location>
</feature>
<evidence type="ECO:0000313" key="20">
    <source>
        <dbReference type="Proteomes" id="UP001165740"/>
    </source>
</evidence>
<dbReference type="GO" id="GO:0005524">
    <property type="term" value="F:ATP binding"/>
    <property type="evidence" value="ECO:0007669"/>
    <property type="project" value="UniProtKB-UniRule"/>
</dbReference>
<keyword evidence="9 15" id="KW-0547">Nucleotide-binding</keyword>
<keyword evidence="11 14" id="KW-0862">Zinc</keyword>
<dbReference type="InterPro" id="IPR050940">
    <property type="entry name" value="Actin_reg-Ser/Thr_kinase"/>
</dbReference>
<name>A0A9W2YGU6_BIOGL</name>
<dbReference type="InterPro" id="IPR001478">
    <property type="entry name" value="PDZ"/>
</dbReference>
<dbReference type="InterPro" id="IPR011009">
    <property type="entry name" value="Kinase-like_dom_sf"/>
</dbReference>
<dbReference type="SMART" id="SM00228">
    <property type="entry name" value="PDZ"/>
    <property type="match status" value="1"/>
</dbReference>
<feature type="binding site" evidence="15">
    <location>
        <position position="418"/>
    </location>
    <ligand>
        <name>ATP</name>
        <dbReference type="ChEBI" id="CHEBI:30616"/>
    </ligand>
</feature>
<evidence type="ECO:0000313" key="21">
    <source>
        <dbReference type="RefSeq" id="XP_055861940.1"/>
    </source>
</evidence>
<feature type="compositionally biased region" description="Polar residues" evidence="16">
    <location>
        <begin position="304"/>
        <end position="327"/>
    </location>
</feature>
<dbReference type="PANTHER" id="PTHR46485:SF4">
    <property type="entry name" value="LIM DOMAIN KINASE 1"/>
    <property type="match status" value="1"/>
</dbReference>
<feature type="compositionally biased region" description="Basic residues" evidence="16">
    <location>
        <begin position="334"/>
        <end position="353"/>
    </location>
</feature>
<reference evidence="21 22" key="1">
    <citation type="submission" date="2025-04" db="UniProtKB">
        <authorList>
            <consortium name="RefSeq"/>
        </authorList>
    </citation>
    <scope>IDENTIFICATION</scope>
</reference>
<dbReference type="OrthoDB" id="20134at2759"/>
<dbReference type="SUPFAM" id="SSF57716">
    <property type="entry name" value="Glucocorticoid receptor-like (DNA-binding domain)"/>
    <property type="match status" value="2"/>
</dbReference>
<dbReference type="PROSITE" id="PS00478">
    <property type="entry name" value="LIM_DOMAIN_1"/>
    <property type="match status" value="1"/>
</dbReference>
<dbReference type="InterPro" id="IPR000719">
    <property type="entry name" value="Prot_kinase_dom"/>
</dbReference>
<evidence type="ECO:0000256" key="8">
    <source>
        <dbReference type="ARBA" id="ARBA00022737"/>
    </source>
</evidence>
<keyword evidence="12 15" id="KW-0067">ATP-binding</keyword>
<comment type="subcellular location">
    <subcellularLocation>
        <location evidence="1">Cytoplasm</location>
    </subcellularLocation>
</comment>
<evidence type="ECO:0000256" key="10">
    <source>
        <dbReference type="ARBA" id="ARBA00022777"/>
    </source>
</evidence>
<dbReference type="GO" id="GO:0005634">
    <property type="term" value="C:nucleus"/>
    <property type="evidence" value="ECO:0007669"/>
    <property type="project" value="TreeGrafter"/>
</dbReference>
<keyword evidence="7 14" id="KW-0479">Metal-binding</keyword>
<dbReference type="Gene3D" id="2.30.42.10">
    <property type="match status" value="1"/>
</dbReference>
<dbReference type="Pfam" id="PF00069">
    <property type="entry name" value="Pkinase"/>
    <property type="match status" value="1"/>
</dbReference>
<evidence type="ECO:0000259" key="19">
    <source>
        <dbReference type="PROSITE" id="PS50106"/>
    </source>
</evidence>
<dbReference type="InterPro" id="IPR036034">
    <property type="entry name" value="PDZ_sf"/>
</dbReference>
<keyword evidence="10" id="KW-0418">Kinase</keyword>
<dbReference type="Gene3D" id="2.10.110.10">
    <property type="entry name" value="Cysteine Rich Protein"/>
    <property type="match status" value="2"/>
</dbReference>
<evidence type="ECO:0000256" key="11">
    <source>
        <dbReference type="ARBA" id="ARBA00022833"/>
    </source>
</evidence>
<feature type="region of interest" description="Disordered" evidence="16">
    <location>
        <begin position="285"/>
        <end position="374"/>
    </location>
</feature>
<feature type="compositionally biased region" description="Polar residues" evidence="16">
    <location>
        <begin position="934"/>
        <end position="946"/>
    </location>
</feature>
<keyword evidence="8" id="KW-0677">Repeat</keyword>
<evidence type="ECO:0000256" key="14">
    <source>
        <dbReference type="PROSITE-ProRule" id="PRU00125"/>
    </source>
</evidence>
<evidence type="ECO:0000256" key="7">
    <source>
        <dbReference type="ARBA" id="ARBA00022723"/>
    </source>
</evidence>
<evidence type="ECO:0000313" key="23">
    <source>
        <dbReference type="RefSeq" id="XP_055861942.1"/>
    </source>
</evidence>
<comment type="similarity">
    <text evidence="2">Belongs to the protein kinase superfamily. TKL Ser/Thr protein kinase family.</text>
</comment>
<dbReference type="SMART" id="SM00132">
    <property type="entry name" value="LIM"/>
    <property type="match status" value="2"/>
</dbReference>
<evidence type="ECO:0000259" key="18">
    <source>
        <dbReference type="PROSITE" id="PS50023"/>
    </source>
</evidence>
<dbReference type="PANTHER" id="PTHR46485">
    <property type="entry name" value="LIM DOMAIN KINASE 1"/>
    <property type="match status" value="1"/>
</dbReference>
<dbReference type="Proteomes" id="UP001165740">
    <property type="component" value="Chromosome 12"/>
</dbReference>
<accession>A0A9W2YGU6</accession>
<evidence type="ECO:0000256" key="15">
    <source>
        <dbReference type="PROSITE-ProRule" id="PRU10141"/>
    </source>
</evidence>
<proteinExistence type="inferred from homology"/>
<dbReference type="SUPFAM" id="SSF50156">
    <property type="entry name" value="PDZ domain-like"/>
    <property type="match status" value="1"/>
</dbReference>
<keyword evidence="4" id="KW-0963">Cytoplasm</keyword>
<dbReference type="PROSITE" id="PS50106">
    <property type="entry name" value="PDZ"/>
    <property type="match status" value="1"/>
</dbReference>
<dbReference type="InterPro" id="IPR017441">
    <property type="entry name" value="Protein_kinase_ATP_BS"/>
</dbReference>
<evidence type="ECO:0000259" key="17">
    <source>
        <dbReference type="PROSITE" id="PS50011"/>
    </source>
</evidence>
<keyword evidence="6" id="KW-0808">Transferase</keyword>
<evidence type="ECO:0000256" key="9">
    <source>
        <dbReference type="ARBA" id="ARBA00022741"/>
    </source>
</evidence>
<feature type="compositionally biased region" description="Polar residues" evidence="16">
    <location>
        <begin position="900"/>
        <end position="922"/>
    </location>
</feature>
<feature type="region of interest" description="Disordered" evidence="16">
    <location>
        <begin position="828"/>
        <end position="952"/>
    </location>
</feature>
<feature type="region of interest" description="Disordered" evidence="16">
    <location>
        <begin position="765"/>
        <end position="787"/>
    </location>
</feature>
<dbReference type="GO" id="GO:0030036">
    <property type="term" value="P:actin cytoskeleton organization"/>
    <property type="evidence" value="ECO:0007669"/>
    <property type="project" value="TreeGrafter"/>
</dbReference>
<dbReference type="GeneID" id="106052117"/>
<keyword evidence="20" id="KW-1185">Reference proteome</keyword>
<dbReference type="RefSeq" id="XP_055861942.1">
    <property type="nucleotide sequence ID" value="XM_056005967.1"/>
</dbReference>
<evidence type="ECO:0000256" key="3">
    <source>
        <dbReference type="ARBA" id="ARBA00012513"/>
    </source>
</evidence>
<dbReference type="RefSeq" id="XP_055861941.1">
    <property type="nucleotide sequence ID" value="XM_056005966.1"/>
</dbReference>
<evidence type="ECO:0000256" key="2">
    <source>
        <dbReference type="ARBA" id="ARBA00005843"/>
    </source>
</evidence>
<dbReference type="SUPFAM" id="SSF56112">
    <property type="entry name" value="Protein kinase-like (PK-like)"/>
    <property type="match status" value="1"/>
</dbReference>
<evidence type="ECO:0000256" key="16">
    <source>
        <dbReference type="SAM" id="MobiDB-lite"/>
    </source>
</evidence>
<feature type="region of interest" description="Disordered" evidence="16">
    <location>
        <begin position="715"/>
        <end position="734"/>
    </location>
</feature>
<dbReference type="InterPro" id="IPR001781">
    <property type="entry name" value="Znf_LIM"/>
</dbReference>
<dbReference type="PROSITE" id="PS50011">
    <property type="entry name" value="PROTEIN_KINASE_DOM"/>
    <property type="match status" value="1"/>
</dbReference>
<evidence type="ECO:0000256" key="6">
    <source>
        <dbReference type="ARBA" id="ARBA00022679"/>
    </source>
</evidence>
<feature type="region of interest" description="Disordered" evidence="16">
    <location>
        <begin position="159"/>
        <end position="192"/>
    </location>
</feature>
<keyword evidence="5" id="KW-0723">Serine/threonine-protein kinase</keyword>
<evidence type="ECO:0000256" key="13">
    <source>
        <dbReference type="ARBA" id="ARBA00023038"/>
    </source>
</evidence>
<dbReference type="AlphaFoldDB" id="A0A9W2YGU6"/>
<feature type="domain" description="Protein kinase" evidence="17">
    <location>
        <begin position="389"/>
        <end position="670"/>
    </location>
</feature>
<evidence type="ECO:0000256" key="5">
    <source>
        <dbReference type="ARBA" id="ARBA00022527"/>
    </source>
</evidence>
<dbReference type="FunFam" id="3.30.200.20:FF:000038">
    <property type="entry name" value="LIM domain kinase 2"/>
    <property type="match status" value="1"/>
</dbReference>
<dbReference type="GO" id="GO:0046872">
    <property type="term" value="F:metal ion binding"/>
    <property type="evidence" value="ECO:0007669"/>
    <property type="project" value="UniProtKB-KW"/>
</dbReference>
<dbReference type="GO" id="GO:0004674">
    <property type="term" value="F:protein serine/threonine kinase activity"/>
    <property type="evidence" value="ECO:0007669"/>
    <property type="project" value="UniProtKB-KW"/>
</dbReference>
<protein>
    <recommendedName>
        <fullName evidence="3">non-specific serine/threonine protein kinase</fullName>
        <ecNumber evidence="3">2.7.11.1</ecNumber>
    </recommendedName>
</protein>
<sequence>MRWRHKGLVYAGEFLDSCCGCAGEMGQQWSLMKFRGISLCSTCGSRLNNWYIQNNGSLYCKDDYWSKIGDRCNRCSQVISGPLMVAGEHRFHPECFQCCTCQCLIGDGEAYALVERSFLYCGQCYKSRVAISTSLLPEPTQQPPQTVRSPRRKPHSIQMVEIPPTPDSSQLHHQRDRRQLQQQRQEQQQKEQHNFHLSLLATPFESGTLGVGYRNSFLLESGRMPPCVQISGIDASPAFQDLAVGDRILEVNGTAVRDKTLEEINVLLTNYQRPVHVMVERDLSPLRLPPEDDTGQISPRPLNKSLSRSSLDDPNSSAASDNETIVVQGTPVKLRPKGSLRAKGHSPSRRRSKSPSPCPQTRQKSIDLNRSHSFSTRQQDHRVFRAVDLILGDLLGQGFFGQAIKATHRVTGEQMVLKELHNFDEDAQKSFLREVSMLRSLSHPCVLKFMGVLYRDKKLNLVTEFIDGGTLSDLLLDHSVELSWKQRVAFAKDIAAGMRYLHSMNVIHRDLNSQNCLVRKDHRVVVADFGLAKIFPHHENFHLHSQAEKEANNGGGGGGKLGGKKKRFSRRKRQTVVGNPYWMAPEMMTKGEYDEKVDVFSYGIIVCETIARVTADPDYLPRSIDFGLNVEAFHKRFCQDSPEPYFMLAVLCAQIEPDQRPSFEKIHMLCEALDLHVEHGMAVPPELQGSTVQFYRNLKQSLYGENFKDVDSCTQAEHKPSTDVNQNNVKEPKPFDVVDGMQLASCSSGSSGSNASQENARNLFSDGEEAEEELNKPSAGVTLTDSSVTATTPATAEDQAYFSCSSATSSLSPCSPCLSVEEFVSAQSGSSSNESTLDLTSSQSLRSTHQESTSTALSHTDHSVDCCLSSRPGASPSPSDQSPSKDRSTMQLEFGIQISPPHSTGTNISVFLSPSSPNQDTKPGSKPRSLVYLGSNSSAHSTSPAFTSPGYETELNSMDTIEEKCEDLDHLDNTMDALNRKLDKQCSLTLDVDSSVIFSNSRSKSCEMLAELTTSNSPDVPAKQDKPNWSYSTLPFFLSPGHERGLSSSRRRLRRSLQDLRKGNV</sequence>
<feature type="domain" description="LIM zinc-binding" evidence="18">
    <location>
        <begin position="70"/>
        <end position="131"/>
    </location>
</feature>
<organism evidence="20 23">
    <name type="scientific">Biomphalaria glabrata</name>
    <name type="common">Bloodfluke planorb</name>
    <name type="synonym">Freshwater snail</name>
    <dbReference type="NCBI Taxonomy" id="6526"/>
    <lineage>
        <taxon>Eukaryota</taxon>
        <taxon>Metazoa</taxon>
        <taxon>Spiralia</taxon>
        <taxon>Lophotrochozoa</taxon>
        <taxon>Mollusca</taxon>
        <taxon>Gastropoda</taxon>
        <taxon>Heterobranchia</taxon>
        <taxon>Euthyneura</taxon>
        <taxon>Panpulmonata</taxon>
        <taxon>Hygrophila</taxon>
        <taxon>Lymnaeoidea</taxon>
        <taxon>Planorbidae</taxon>
        <taxon>Biomphalaria</taxon>
    </lineage>
</organism>
<dbReference type="GO" id="GO:0005737">
    <property type="term" value="C:cytoplasm"/>
    <property type="evidence" value="ECO:0007669"/>
    <property type="project" value="UniProtKB-SubCell"/>
</dbReference>
<gene>
    <name evidence="21 22 23" type="primary">LOC106052117</name>
</gene>
<evidence type="ECO:0000256" key="4">
    <source>
        <dbReference type="ARBA" id="ARBA00022490"/>
    </source>
</evidence>
<evidence type="ECO:0000256" key="1">
    <source>
        <dbReference type="ARBA" id="ARBA00004496"/>
    </source>
</evidence>
<dbReference type="PROSITE" id="PS50023">
    <property type="entry name" value="LIM_DOMAIN_2"/>
    <property type="match status" value="1"/>
</dbReference>
<feature type="compositionally biased region" description="Polar residues" evidence="16">
    <location>
        <begin position="828"/>
        <end position="858"/>
    </location>
</feature>
<dbReference type="RefSeq" id="XP_055861940.1">
    <property type="nucleotide sequence ID" value="XM_056005965.1"/>
</dbReference>
<dbReference type="PROSITE" id="PS00107">
    <property type="entry name" value="PROTEIN_KINASE_ATP"/>
    <property type="match status" value="1"/>
</dbReference>